<evidence type="ECO:0000313" key="2">
    <source>
        <dbReference type="EMBL" id="MBB5802458.1"/>
    </source>
</evidence>
<dbReference type="RefSeq" id="WP_184919167.1">
    <property type="nucleotide sequence ID" value="NZ_JACHMO010000001.1"/>
</dbReference>
<dbReference type="EMBL" id="JACHMO010000001">
    <property type="protein sequence ID" value="MBB5802458.1"/>
    <property type="molecule type" value="Genomic_DNA"/>
</dbReference>
<keyword evidence="3" id="KW-1185">Reference proteome</keyword>
<keyword evidence="2" id="KW-0456">Lyase</keyword>
<protein>
    <submittedName>
        <fullName evidence="2">Oxidase EvaA</fullName>
        <ecNumber evidence="2">4.2.1.159</ecNumber>
    </submittedName>
</protein>
<dbReference type="GO" id="GO:0016829">
    <property type="term" value="F:lyase activity"/>
    <property type="evidence" value="ECO:0007669"/>
    <property type="project" value="UniProtKB-KW"/>
</dbReference>
<name>A0A7W9HHL9_9PSEU</name>
<comment type="caution">
    <text evidence="2">The sequence shown here is derived from an EMBL/GenBank/DDBJ whole genome shotgun (WGS) entry which is preliminary data.</text>
</comment>
<feature type="domain" description="dTDP-4-dehydro-6-deoxy-alpha-D-glucopyranose 2,3-dehydratase" evidence="1">
    <location>
        <begin position="241"/>
        <end position="432"/>
    </location>
</feature>
<reference evidence="2 3" key="1">
    <citation type="submission" date="2020-08" db="EMBL/GenBank/DDBJ databases">
        <title>Sequencing the genomes of 1000 actinobacteria strains.</title>
        <authorList>
            <person name="Klenk H.-P."/>
        </authorList>
    </citation>
    <scope>NUCLEOTIDE SEQUENCE [LARGE SCALE GENOMIC DNA]</scope>
    <source>
        <strain evidence="2 3">DSM 45486</strain>
    </source>
</reference>
<dbReference type="EC" id="4.2.1.159" evidence="2"/>
<dbReference type="InterPro" id="IPR005212">
    <property type="entry name" value="EvaA-like"/>
</dbReference>
<evidence type="ECO:0000313" key="3">
    <source>
        <dbReference type="Proteomes" id="UP000552097"/>
    </source>
</evidence>
<gene>
    <name evidence="2" type="ORF">F4560_002226</name>
</gene>
<accession>A0A7W9HHL9</accession>
<dbReference type="Proteomes" id="UP000552097">
    <property type="component" value="Unassembled WGS sequence"/>
</dbReference>
<dbReference type="Pfam" id="PF03559">
    <property type="entry name" value="Hexose_dehydrat"/>
    <property type="match status" value="2"/>
</dbReference>
<organism evidence="2 3">
    <name type="scientific">Saccharothrix ecbatanensis</name>
    <dbReference type="NCBI Taxonomy" id="1105145"/>
    <lineage>
        <taxon>Bacteria</taxon>
        <taxon>Bacillati</taxon>
        <taxon>Actinomycetota</taxon>
        <taxon>Actinomycetes</taxon>
        <taxon>Pseudonocardiales</taxon>
        <taxon>Pseudonocardiaceae</taxon>
        <taxon>Saccharothrix</taxon>
    </lineage>
</organism>
<evidence type="ECO:0000259" key="1">
    <source>
        <dbReference type="Pfam" id="PF03559"/>
    </source>
</evidence>
<dbReference type="Gene3D" id="3.90.79.40">
    <property type="entry name" value="EvaA sugar 2,3-dehydratase subunit"/>
    <property type="match status" value="2"/>
</dbReference>
<dbReference type="InterPro" id="IPR038153">
    <property type="entry name" value="EvaA-like_sf"/>
</dbReference>
<proteinExistence type="predicted"/>
<feature type="domain" description="dTDP-4-dehydro-6-deoxy-alpha-D-glucopyranose 2,3-dehydratase" evidence="1">
    <location>
        <begin position="27"/>
        <end position="227"/>
    </location>
</feature>
<dbReference type="AlphaFoldDB" id="A0A7W9HHL9"/>
<sequence length="439" mass="48398">MARATADHLSRRLADSAEHVPRDVEWLLGWLAERRRRNPFTVVTVPFDRLAGWHFDPETDHLAHREGRFFAVEGVDVRTDHGGARHWRQPIVNQQDVAILGILATRIDGVLHFLMQAKMEPGNVNVVQLSPTVQATSSNYLRAHRGAASRYVEHFLDPEPGSVLVDVLQSEQGSWFRGKRNRNVVVELPGPPPAHDDFVWLTLGQLHASLAVPNVVNMDARTVLSCLLAGASAACPGAAGSWLTRHKSAHFLTTTPIRLDRVTGWRRDGERISRPDGRFFGIVGVRVEATNREVGSWCQPLLEPASPGLAAFLVRCREGVPQVLARADLRPGYRDVVELGPTVQCAPASVADGSRPRFLDDVLAPGADVRYDVVQSEEGGRFRHAVTRHVLVEAPDAPEPPGFRWLDVAAVAALARSSYQVDIEARSLLLCLSAHYPAR</sequence>